<feature type="signal peptide" evidence="1">
    <location>
        <begin position="1"/>
        <end position="20"/>
    </location>
</feature>
<reference evidence="3 4" key="1">
    <citation type="submission" date="2016-10" db="EMBL/GenBank/DDBJ databases">
        <authorList>
            <person name="de Groot N.N."/>
        </authorList>
    </citation>
    <scope>NUCLEOTIDE SEQUENCE [LARGE SCALE GENOMIC DNA]</scope>
    <source>
        <strain evidence="3 4">DSM 25927</strain>
    </source>
</reference>
<sequence>MRTRALLLAMLLSLPGLGAAQDRDAALGRWLAYEPSDGSTTLVELYRVGDTLEGRVLSMTDAQRQPLLRHCTRCPGTLRGEPLVGMRFLWGLRQQDGQWLGGEVMDLREGLTQGLRAEAEIRVEGDHLRLRAFRGLRALGQTRVWRRAP</sequence>
<dbReference type="InterPro" id="IPR019223">
    <property type="entry name" value="DUF2147"/>
</dbReference>
<evidence type="ECO:0000313" key="4">
    <source>
        <dbReference type="Proteomes" id="UP000199233"/>
    </source>
</evidence>
<keyword evidence="1" id="KW-0732">Signal</keyword>
<dbReference type="PANTHER" id="PTHR36919:SF3">
    <property type="entry name" value="BLL5882 PROTEIN"/>
    <property type="match status" value="1"/>
</dbReference>
<dbReference type="OrthoDB" id="9814399at2"/>
<dbReference type="PANTHER" id="PTHR36919">
    <property type="entry name" value="BLR1215 PROTEIN"/>
    <property type="match status" value="1"/>
</dbReference>
<evidence type="ECO:0000313" key="3">
    <source>
        <dbReference type="EMBL" id="SEP90044.1"/>
    </source>
</evidence>
<dbReference type="STRING" id="489703.SAMN04488038_102147"/>
<dbReference type="Gene3D" id="2.40.128.520">
    <property type="match status" value="1"/>
</dbReference>
<keyword evidence="4" id="KW-1185">Reference proteome</keyword>
<dbReference type="Proteomes" id="UP000199233">
    <property type="component" value="Unassembled WGS sequence"/>
</dbReference>
<accession>A0A1H9BM17</accession>
<dbReference type="EMBL" id="FOFS01000002">
    <property type="protein sequence ID" value="SEP90044.1"/>
    <property type="molecule type" value="Genomic_DNA"/>
</dbReference>
<proteinExistence type="predicted"/>
<name>A0A1H9BM17_9GAMM</name>
<feature type="domain" description="DUF2147" evidence="2">
    <location>
        <begin position="28"/>
        <end position="147"/>
    </location>
</feature>
<protein>
    <recommendedName>
        <fullName evidence="2">DUF2147 domain-containing protein</fullName>
    </recommendedName>
</protein>
<dbReference type="RefSeq" id="WP_143068822.1">
    <property type="nucleotide sequence ID" value="NZ_FOFS01000002.1"/>
</dbReference>
<evidence type="ECO:0000259" key="2">
    <source>
        <dbReference type="Pfam" id="PF09917"/>
    </source>
</evidence>
<dbReference type="Pfam" id="PF09917">
    <property type="entry name" value="DUF2147"/>
    <property type="match status" value="1"/>
</dbReference>
<evidence type="ECO:0000256" key="1">
    <source>
        <dbReference type="SAM" id="SignalP"/>
    </source>
</evidence>
<gene>
    <name evidence="3" type="ORF">SAMN04488038_102147</name>
</gene>
<organism evidence="3 4">
    <name type="scientific">Solimonas aquatica</name>
    <dbReference type="NCBI Taxonomy" id="489703"/>
    <lineage>
        <taxon>Bacteria</taxon>
        <taxon>Pseudomonadati</taxon>
        <taxon>Pseudomonadota</taxon>
        <taxon>Gammaproteobacteria</taxon>
        <taxon>Nevskiales</taxon>
        <taxon>Nevskiaceae</taxon>
        <taxon>Solimonas</taxon>
    </lineage>
</organism>
<dbReference type="AlphaFoldDB" id="A0A1H9BM17"/>
<feature type="chain" id="PRO_5011582722" description="DUF2147 domain-containing protein" evidence="1">
    <location>
        <begin position="21"/>
        <end position="149"/>
    </location>
</feature>